<comment type="caution">
    <text evidence="2">The sequence shown here is derived from an EMBL/GenBank/DDBJ whole genome shotgun (WGS) entry which is preliminary data.</text>
</comment>
<reference evidence="2 3" key="1">
    <citation type="submission" date="2021-05" db="EMBL/GenBank/DDBJ databases">
        <title>Genome Assembly of Synthetic Allotetraploid Brassica napus Reveals Homoeologous Exchanges between Subgenomes.</title>
        <authorList>
            <person name="Davis J.T."/>
        </authorList>
    </citation>
    <scope>NUCLEOTIDE SEQUENCE [LARGE SCALE GENOMIC DNA]</scope>
    <source>
        <strain evidence="3">cv. Da-Ae</strain>
        <tissue evidence="2">Seedling</tissue>
    </source>
</reference>
<dbReference type="EMBL" id="JAGKQM010000001">
    <property type="protein sequence ID" value="KAH0943422.1"/>
    <property type="molecule type" value="Genomic_DNA"/>
</dbReference>
<dbReference type="Proteomes" id="UP000824890">
    <property type="component" value="Unassembled WGS sequence"/>
</dbReference>
<evidence type="ECO:0000256" key="1">
    <source>
        <dbReference type="SAM" id="MobiDB-lite"/>
    </source>
</evidence>
<evidence type="ECO:0000313" key="2">
    <source>
        <dbReference type="EMBL" id="KAH0943422.1"/>
    </source>
</evidence>
<accession>A0ABQ8EP16</accession>
<evidence type="ECO:0000313" key="3">
    <source>
        <dbReference type="Proteomes" id="UP000824890"/>
    </source>
</evidence>
<gene>
    <name evidence="2" type="ORF">HID58_003059</name>
</gene>
<feature type="region of interest" description="Disordered" evidence="1">
    <location>
        <begin position="1"/>
        <end position="21"/>
    </location>
</feature>
<proteinExistence type="predicted"/>
<name>A0ABQ8EP16_BRANA</name>
<keyword evidence="3" id="KW-1185">Reference proteome</keyword>
<sequence>MTEQISKRWRSNQASKTKRAH</sequence>
<protein>
    <submittedName>
        <fullName evidence="2">Uncharacterized protein</fullName>
    </submittedName>
</protein>
<organism evidence="2 3">
    <name type="scientific">Brassica napus</name>
    <name type="common">Rape</name>
    <dbReference type="NCBI Taxonomy" id="3708"/>
    <lineage>
        <taxon>Eukaryota</taxon>
        <taxon>Viridiplantae</taxon>
        <taxon>Streptophyta</taxon>
        <taxon>Embryophyta</taxon>
        <taxon>Tracheophyta</taxon>
        <taxon>Spermatophyta</taxon>
        <taxon>Magnoliopsida</taxon>
        <taxon>eudicotyledons</taxon>
        <taxon>Gunneridae</taxon>
        <taxon>Pentapetalae</taxon>
        <taxon>rosids</taxon>
        <taxon>malvids</taxon>
        <taxon>Brassicales</taxon>
        <taxon>Brassicaceae</taxon>
        <taxon>Brassiceae</taxon>
        <taxon>Brassica</taxon>
    </lineage>
</organism>